<dbReference type="GO" id="GO:0046854">
    <property type="term" value="P:phosphatidylinositol phosphate biosynthetic process"/>
    <property type="evidence" value="ECO:0007669"/>
    <property type="project" value="InterPro"/>
</dbReference>
<dbReference type="AlphaFoldDB" id="W3XP11"/>
<dbReference type="RefSeq" id="XP_007827832.1">
    <property type="nucleotide sequence ID" value="XM_007829641.1"/>
</dbReference>
<protein>
    <recommendedName>
        <fullName evidence="9">3'(2'),5'-bisphosphate nucleotidase</fullName>
    </recommendedName>
</protein>
<dbReference type="Gene3D" id="3.30.540.10">
    <property type="entry name" value="Fructose-1,6-Bisphosphatase, subunit A, domain 1"/>
    <property type="match status" value="1"/>
</dbReference>
<evidence type="ECO:0000313" key="7">
    <source>
        <dbReference type="EMBL" id="ETS87232.1"/>
    </source>
</evidence>
<evidence type="ECO:0000256" key="4">
    <source>
        <dbReference type="ARBA" id="ARBA00022801"/>
    </source>
</evidence>
<dbReference type="OMA" id="WSSHVRY"/>
<dbReference type="GeneID" id="19266073"/>
<comment type="cofactor">
    <cofactor evidence="1 6">
        <name>Mg(2+)</name>
        <dbReference type="ChEBI" id="CHEBI:18420"/>
    </cofactor>
</comment>
<feature type="binding site" evidence="6">
    <location>
        <position position="302"/>
    </location>
    <ligand>
        <name>Mg(2+)</name>
        <dbReference type="ChEBI" id="CHEBI:18420"/>
        <label>1</label>
        <note>catalytic</note>
    </ligand>
</feature>
<dbReference type="GO" id="GO:0000103">
    <property type="term" value="P:sulfate assimilation"/>
    <property type="evidence" value="ECO:0007669"/>
    <property type="project" value="TreeGrafter"/>
</dbReference>
<evidence type="ECO:0000256" key="3">
    <source>
        <dbReference type="ARBA" id="ARBA00022723"/>
    </source>
</evidence>
<evidence type="ECO:0000256" key="5">
    <source>
        <dbReference type="ARBA" id="ARBA00022842"/>
    </source>
</evidence>
<dbReference type="Gene3D" id="3.40.190.80">
    <property type="match status" value="1"/>
</dbReference>
<dbReference type="InterPro" id="IPR020550">
    <property type="entry name" value="Inositol_monophosphatase_CS"/>
</dbReference>
<dbReference type="Pfam" id="PF00459">
    <property type="entry name" value="Inositol_P"/>
    <property type="match status" value="1"/>
</dbReference>
<accession>W3XP11</accession>
<dbReference type="HOGENOM" id="CLU_033446_1_1_1"/>
<keyword evidence="3 6" id="KW-0479">Metal-binding</keyword>
<dbReference type="SUPFAM" id="SSF56655">
    <property type="entry name" value="Carbohydrate phosphatase"/>
    <property type="match status" value="1"/>
</dbReference>
<dbReference type="OrthoDB" id="411145at2759"/>
<dbReference type="CDD" id="cd01517">
    <property type="entry name" value="PAP_phosphatase"/>
    <property type="match status" value="1"/>
</dbReference>
<name>W3XP11_PESFW</name>
<feature type="binding site" evidence="6">
    <location>
        <position position="133"/>
    </location>
    <ligand>
        <name>Mg(2+)</name>
        <dbReference type="ChEBI" id="CHEBI:18420"/>
        <label>1</label>
        <note>catalytic</note>
    </ligand>
</feature>
<dbReference type="Proteomes" id="UP000030651">
    <property type="component" value="Unassembled WGS sequence"/>
</dbReference>
<dbReference type="InterPro" id="IPR051090">
    <property type="entry name" value="Inositol_monoP_superfamily"/>
</dbReference>
<dbReference type="PROSITE" id="PS00629">
    <property type="entry name" value="IMP_1"/>
    <property type="match status" value="1"/>
</dbReference>
<evidence type="ECO:0008006" key="9">
    <source>
        <dbReference type="Google" id="ProtNLM"/>
    </source>
</evidence>
<sequence>MAYERELDVALRAVHRASLATKKVQRQGQDKGVSDKSDATPVTIADFAAQALLIGAVHDAFPEDVFIAEESSDILKGNADLLQRVWDLVLSVGPLDGLPVPSTKEEMLDLIDLGSKTSKEIVESRTWILDPVDGTKTFMKGQQYAVCLCLLENGVQKVAALGCPNLLYDPDTPLVTEDIVDTEGNGIIVGAVAGQGTFFVPLDNFADHAARRTAKLDTLPPYPGSLRFIDSEESSHVSKRHHEYLYRTAFPHASHRSATLSDSLWPEDVWAMQMKYIAIALNAADATFRIPGDPKFYASVWDHAGGQLILEEAGGTVTDSAGKKFDFSKGQRSFADGNWGFVVARSGEVHQAVLKEVQGLISSGLKK</sequence>
<keyword evidence="5 6" id="KW-0460">Magnesium</keyword>
<keyword evidence="4" id="KW-0378">Hydrolase</keyword>
<dbReference type="PANTHER" id="PTHR43200:SF2">
    <property type="entry name" value="3'(2'),5'-BISPHOSPHATE NUCLEOTIDASE"/>
    <property type="match status" value="1"/>
</dbReference>
<dbReference type="STRING" id="1229662.W3XP11"/>
<dbReference type="PROSITE" id="PS00630">
    <property type="entry name" value="IMP_2"/>
    <property type="match status" value="1"/>
</dbReference>
<feature type="binding site" evidence="6">
    <location>
        <position position="130"/>
    </location>
    <ligand>
        <name>Mg(2+)</name>
        <dbReference type="ChEBI" id="CHEBI:18420"/>
        <label>1</label>
        <note>catalytic</note>
    </ligand>
</feature>
<evidence type="ECO:0000256" key="6">
    <source>
        <dbReference type="PIRSR" id="PIRSR600760-2"/>
    </source>
</evidence>
<dbReference type="eggNOG" id="KOG1528">
    <property type="taxonomic scope" value="Eukaryota"/>
</dbReference>
<comment type="similarity">
    <text evidence="2">Belongs to the inositol monophosphatase superfamily.</text>
</comment>
<feature type="binding site" evidence="6">
    <location>
        <position position="69"/>
    </location>
    <ligand>
        <name>Mg(2+)</name>
        <dbReference type="ChEBI" id="CHEBI:18420"/>
        <label>1</label>
        <note>catalytic</note>
    </ligand>
</feature>
<evidence type="ECO:0000256" key="2">
    <source>
        <dbReference type="ARBA" id="ARBA00009759"/>
    </source>
</evidence>
<gene>
    <name evidence="7" type="ORF">PFICI_01060</name>
</gene>
<dbReference type="EMBL" id="KI912109">
    <property type="protein sequence ID" value="ETS87232.1"/>
    <property type="molecule type" value="Genomic_DNA"/>
</dbReference>
<evidence type="ECO:0000313" key="8">
    <source>
        <dbReference type="Proteomes" id="UP000030651"/>
    </source>
</evidence>
<keyword evidence="8" id="KW-1185">Reference proteome</keyword>
<dbReference type="KEGG" id="pfy:PFICI_01060"/>
<dbReference type="GO" id="GO:0046872">
    <property type="term" value="F:metal ion binding"/>
    <property type="evidence" value="ECO:0007669"/>
    <property type="project" value="UniProtKB-KW"/>
</dbReference>
<proteinExistence type="inferred from homology"/>
<dbReference type="InterPro" id="IPR000760">
    <property type="entry name" value="Inositol_monophosphatase-like"/>
</dbReference>
<dbReference type="InParanoid" id="W3XP11"/>
<dbReference type="PANTHER" id="PTHR43200">
    <property type="entry name" value="PHOSPHATASE"/>
    <property type="match status" value="1"/>
</dbReference>
<dbReference type="GO" id="GO:0008441">
    <property type="term" value="F:3'(2'),5'-bisphosphate nucleotidase activity"/>
    <property type="evidence" value="ECO:0007669"/>
    <property type="project" value="TreeGrafter"/>
</dbReference>
<evidence type="ECO:0000256" key="1">
    <source>
        <dbReference type="ARBA" id="ARBA00001946"/>
    </source>
</evidence>
<organism evidence="7 8">
    <name type="scientific">Pestalotiopsis fici (strain W106-1 / CGMCC3.15140)</name>
    <dbReference type="NCBI Taxonomy" id="1229662"/>
    <lineage>
        <taxon>Eukaryota</taxon>
        <taxon>Fungi</taxon>
        <taxon>Dikarya</taxon>
        <taxon>Ascomycota</taxon>
        <taxon>Pezizomycotina</taxon>
        <taxon>Sordariomycetes</taxon>
        <taxon>Xylariomycetidae</taxon>
        <taxon>Amphisphaeriales</taxon>
        <taxon>Sporocadaceae</taxon>
        <taxon>Pestalotiopsis</taxon>
    </lineage>
</organism>
<reference evidence="8" key="1">
    <citation type="journal article" date="2015" name="BMC Genomics">
        <title>Genomic and transcriptomic analysis of the endophytic fungus Pestalotiopsis fici reveals its lifestyle and high potential for synthesis of natural products.</title>
        <authorList>
            <person name="Wang X."/>
            <person name="Zhang X."/>
            <person name="Liu L."/>
            <person name="Xiang M."/>
            <person name="Wang W."/>
            <person name="Sun X."/>
            <person name="Che Y."/>
            <person name="Guo L."/>
            <person name="Liu G."/>
            <person name="Guo L."/>
            <person name="Wang C."/>
            <person name="Yin W.B."/>
            <person name="Stadler M."/>
            <person name="Zhang X."/>
            <person name="Liu X."/>
        </authorList>
    </citation>
    <scope>NUCLEOTIDE SEQUENCE [LARGE SCALE GENOMIC DNA]</scope>
    <source>
        <strain evidence="8">W106-1 / CGMCC3.15140</strain>
    </source>
</reference>
<dbReference type="InterPro" id="IPR020583">
    <property type="entry name" value="Inositol_monoP_metal-BS"/>
</dbReference>